<dbReference type="Proteomes" id="UP000253208">
    <property type="component" value="Unassembled WGS sequence"/>
</dbReference>
<keyword evidence="4 8" id="KW-1003">Cell membrane</keyword>
<evidence type="ECO:0000256" key="5">
    <source>
        <dbReference type="ARBA" id="ARBA00022692"/>
    </source>
</evidence>
<feature type="transmembrane region" description="Helical" evidence="8">
    <location>
        <begin position="218"/>
        <end position="235"/>
    </location>
</feature>
<protein>
    <recommendedName>
        <fullName evidence="8">Probable membrane transporter protein</fullName>
    </recommendedName>
</protein>
<feature type="transmembrane region" description="Helical" evidence="8">
    <location>
        <begin position="97"/>
        <end position="114"/>
    </location>
</feature>
<feature type="transmembrane region" description="Helical" evidence="8">
    <location>
        <begin position="190"/>
        <end position="206"/>
    </location>
</feature>
<comment type="similarity">
    <text evidence="2 8">Belongs to the 4-toluene sulfonate uptake permease (TSUP) (TC 2.A.102) family.</text>
</comment>
<comment type="subcellular location">
    <subcellularLocation>
        <location evidence="1 8">Cell membrane</location>
        <topology evidence="1 8">Multi-pass membrane protein</topology>
    </subcellularLocation>
</comment>
<sequence>MKELLFLLVLFVSNVIQAITGFAGTVLAMPPSVYLLGLDHAKVVLNVMAWLSGLMIAVTGYRHINWKELLKMSAVMLVGMFAGIQICRIVKSENILLTIYGIIIVVVALKNLCIHTEKKLPDLILWIVLILAGIIHGMFVSGGALLVIYATQVLKEKEEFRATVAPVWVVLNFFLMVTQFRSGLVGTADIRLICISILPLLIATWLGKKLVCKVSQKVFLNLTYILLLISGVSLIV</sequence>
<dbReference type="Pfam" id="PF01925">
    <property type="entry name" value="TauE"/>
    <property type="match status" value="1"/>
</dbReference>
<comment type="caution">
    <text evidence="9">The sequence shown here is derived from an EMBL/GenBank/DDBJ whole genome shotgun (WGS) entry which is preliminary data.</text>
</comment>
<dbReference type="RefSeq" id="WP_021652660.1">
    <property type="nucleotide sequence ID" value="NZ_PSQG01000002.1"/>
</dbReference>
<dbReference type="PANTHER" id="PTHR30269">
    <property type="entry name" value="TRANSMEMBRANE PROTEIN YFCA"/>
    <property type="match status" value="1"/>
</dbReference>
<evidence type="ECO:0000256" key="6">
    <source>
        <dbReference type="ARBA" id="ARBA00022989"/>
    </source>
</evidence>
<dbReference type="PANTHER" id="PTHR30269:SF37">
    <property type="entry name" value="MEMBRANE TRANSPORTER PROTEIN"/>
    <property type="match status" value="1"/>
</dbReference>
<proteinExistence type="inferred from homology"/>
<evidence type="ECO:0000256" key="2">
    <source>
        <dbReference type="ARBA" id="ARBA00009142"/>
    </source>
</evidence>
<evidence type="ECO:0000256" key="8">
    <source>
        <dbReference type="RuleBase" id="RU363041"/>
    </source>
</evidence>
<evidence type="ECO:0000256" key="7">
    <source>
        <dbReference type="ARBA" id="ARBA00023136"/>
    </source>
</evidence>
<keyword evidence="3" id="KW-0813">Transport</keyword>
<dbReference type="GO" id="GO:0005886">
    <property type="term" value="C:plasma membrane"/>
    <property type="evidence" value="ECO:0007669"/>
    <property type="project" value="UniProtKB-SubCell"/>
</dbReference>
<keyword evidence="6 8" id="KW-1133">Transmembrane helix</keyword>
<evidence type="ECO:0000313" key="10">
    <source>
        <dbReference type="Proteomes" id="UP000253208"/>
    </source>
</evidence>
<keyword evidence="7 8" id="KW-0472">Membrane</keyword>
<gene>
    <name evidence="9" type="ORF">C4886_01925</name>
</gene>
<keyword evidence="5 8" id="KW-0812">Transmembrane</keyword>
<evidence type="ECO:0000256" key="3">
    <source>
        <dbReference type="ARBA" id="ARBA00022448"/>
    </source>
</evidence>
<evidence type="ECO:0000256" key="4">
    <source>
        <dbReference type="ARBA" id="ARBA00022475"/>
    </source>
</evidence>
<dbReference type="AlphaFoldDB" id="A0A367G7C2"/>
<dbReference type="EMBL" id="PSQG01000002">
    <property type="protein sequence ID" value="RCH46143.1"/>
    <property type="molecule type" value="Genomic_DNA"/>
</dbReference>
<feature type="transmembrane region" description="Helical" evidence="8">
    <location>
        <begin position="123"/>
        <end position="148"/>
    </location>
</feature>
<feature type="transmembrane region" description="Helical" evidence="8">
    <location>
        <begin position="160"/>
        <end position="178"/>
    </location>
</feature>
<dbReference type="InterPro" id="IPR052017">
    <property type="entry name" value="TSUP"/>
</dbReference>
<evidence type="ECO:0000313" key="9">
    <source>
        <dbReference type="EMBL" id="RCH46143.1"/>
    </source>
</evidence>
<name>A0A367G7C2_9FIRM</name>
<organism evidence="9 10">
    <name type="scientific">Blautia obeum</name>
    <dbReference type="NCBI Taxonomy" id="40520"/>
    <lineage>
        <taxon>Bacteria</taxon>
        <taxon>Bacillati</taxon>
        <taxon>Bacillota</taxon>
        <taxon>Clostridia</taxon>
        <taxon>Lachnospirales</taxon>
        <taxon>Lachnospiraceae</taxon>
        <taxon>Blautia</taxon>
    </lineage>
</organism>
<dbReference type="InterPro" id="IPR002781">
    <property type="entry name" value="TM_pro_TauE-like"/>
</dbReference>
<reference evidence="9 10" key="1">
    <citation type="submission" date="2018-02" db="EMBL/GenBank/DDBJ databases">
        <title>Complete genome sequencing of Faecalibacterium prausnitzii strains isolated from the human gut.</title>
        <authorList>
            <person name="Fitzgerald B.C."/>
            <person name="Shkoporov A.N."/>
            <person name="Ross P.R."/>
            <person name="Hill C."/>
        </authorList>
    </citation>
    <scope>NUCLEOTIDE SEQUENCE [LARGE SCALE GENOMIC DNA]</scope>
    <source>
        <strain evidence="9 10">APC942/31-1</strain>
    </source>
</reference>
<accession>A0A367G7C2</accession>
<evidence type="ECO:0000256" key="1">
    <source>
        <dbReference type="ARBA" id="ARBA00004651"/>
    </source>
</evidence>
<feature type="transmembrane region" description="Helical" evidence="8">
    <location>
        <begin position="42"/>
        <end position="61"/>
    </location>
</feature>